<accession>A0A816HAD0</accession>
<name>A0A816HAD0_ADIRI</name>
<protein>
    <submittedName>
        <fullName evidence="1">Uncharacterized protein</fullName>
    </submittedName>
</protein>
<keyword evidence="2" id="KW-1185">Reference proteome</keyword>
<dbReference type="EMBL" id="CAJNOR010015877">
    <property type="protein sequence ID" value="CAF1683529.1"/>
    <property type="molecule type" value="Genomic_DNA"/>
</dbReference>
<dbReference type="InterPro" id="IPR032675">
    <property type="entry name" value="LRR_dom_sf"/>
</dbReference>
<comment type="caution">
    <text evidence="1">The sequence shown here is derived from an EMBL/GenBank/DDBJ whole genome shotgun (WGS) entry which is preliminary data.</text>
</comment>
<evidence type="ECO:0000313" key="1">
    <source>
        <dbReference type="EMBL" id="CAF1683529.1"/>
    </source>
</evidence>
<evidence type="ECO:0000313" key="2">
    <source>
        <dbReference type="Proteomes" id="UP000663828"/>
    </source>
</evidence>
<organism evidence="1 2">
    <name type="scientific">Adineta ricciae</name>
    <name type="common">Rotifer</name>
    <dbReference type="NCBI Taxonomy" id="249248"/>
    <lineage>
        <taxon>Eukaryota</taxon>
        <taxon>Metazoa</taxon>
        <taxon>Spiralia</taxon>
        <taxon>Gnathifera</taxon>
        <taxon>Rotifera</taxon>
        <taxon>Eurotatoria</taxon>
        <taxon>Bdelloidea</taxon>
        <taxon>Adinetida</taxon>
        <taxon>Adinetidae</taxon>
        <taxon>Adineta</taxon>
    </lineage>
</organism>
<sequence length="358" mass="41029">MNHHGVRHMSKKRECENHDAMRYNAVTKGKITTVYNLCADIWQEIFDYFGVVELFDTFACIMPAADQVLFNKSEHYQLRGLTIDDDMVHLPQNINFSCIISLTIHNVHCFHIIPRCIELRSLKLIGEAEWITCMIGKIAQTFCKLEQLTVEISAVGSVSEILRLVASIYSLRRLEICADRFVEDATTSSSIMAPSKIEHLIVNSCSIFDWNELPQILPRLVDIHLVSISVIDDNQKSIPSFNIHNIRTLALGLQEVPFDWIIQLITAISNLWKLKLNGLVCEDGFVSNQRWIRLLESAPNSIHIYVNVFLQQDTRAYFNEKVKAELSDFGLSLTSSNDDEDCNMNDEDANCWWYLRGV</sequence>
<dbReference type="Gene3D" id="3.80.10.10">
    <property type="entry name" value="Ribonuclease Inhibitor"/>
    <property type="match status" value="1"/>
</dbReference>
<dbReference type="SUPFAM" id="SSF52047">
    <property type="entry name" value="RNI-like"/>
    <property type="match status" value="1"/>
</dbReference>
<proteinExistence type="predicted"/>
<reference evidence="1" key="1">
    <citation type="submission" date="2021-02" db="EMBL/GenBank/DDBJ databases">
        <authorList>
            <person name="Nowell W R."/>
        </authorList>
    </citation>
    <scope>NUCLEOTIDE SEQUENCE</scope>
</reference>
<dbReference type="AlphaFoldDB" id="A0A816HAD0"/>
<dbReference type="Proteomes" id="UP000663828">
    <property type="component" value="Unassembled WGS sequence"/>
</dbReference>
<gene>
    <name evidence="1" type="ORF">XAT740_LOCUS61223</name>
</gene>
<feature type="non-terminal residue" evidence="1">
    <location>
        <position position="1"/>
    </location>
</feature>